<evidence type="ECO:0000313" key="10">
    <source>
        <dbReference type="Proteomes" id="UP001153712"/>
    </source>
</evidence>
<dbReference type="GO" id="GO:0003735">
    <property type="term" value="F:structural constituent of ribosome"/>
    <property type="evidence" value="ECO:0007669"/>
    <property type="project" value="InterPro"/>
</dbReference>
<evidence type="ECO:0000256" key="7">
    <source>
        <dbReference type="ARBA" id="ARBA00035181"/>
    </source>
</evidence>
<comment type="subcellular location">
    <subcellularLocation>
        <location evidence="1">Mitochondrion</location>
    </subcellularLocation>
</comment>
<dbReference type="GO" id="GO:0032543">
    <property type="term" value="P:mitochondrial translation"/>
    <property type="evidence" value="ECO:0007669"/>
    <property type="project" value="InterPro"/>
</dbReference>
<protein>
    <recommendedName>
        <fullName evidence="7">Large ribosomal subunit protein mL52</fullName>
    </recommendedName>
    <alternativeName>
        <fullName evidence="8">39S ribosomal protein L52, mitochondrial</fullName>
    </alternativeName>
</protein>
<sequence>MQSLKTILQLQPGIFVPIRTITTTGRLDLIQKWRQERGLPLNPNKMRVLSETPDYTFLDGRLTPFGSRQRQRISKERSVRDDIVKLTGEIDFAVNRHKKLLEDEENRKKGIIGRKLKPKGTALLNSKT</sequence>
<comment type="similarity">
    <text evidence="2">Belongs to the mitochondrion-specific ribosomal protein mL52 family.</text>
</comment>
<evidence type="ECO:0000256" key="5">
    <source>
        <dbReference type="ARBA" id="ARBA00023128"/>
    </source>
</evidence>
<dbReference type="AlphaFoldDB" id="A0A9N9TLZ3"/>
<evidence type="ECO:0000256" key="1">
    <source>
        <dbReference type="ARBA" id="ARBA00004173"/>
    </source>
</evidence>
<evidence type="ECO:0000256" key="4">
    <source>
        <dbReference type="ARBA" id="ARBA00022980"/>
    </source>
</evidence>
<proteinExistence type="inferred from homology"/>
<keyword evidence="3" id="KW-0809">Transit peptide</keyword>
<keyword evidence="10" id="KW-1185">Reference proteome</keyword>
<dbReference type="OrthoDB" id="10249237at2759"/>
<dbReference type="PANTHER" id="PTHR34090">
    <property type="entry name" value="39S RIBOSOMAL PROTEIN L52, MITOCHONDRIAL"/>
    <property type="match status" value="1"/>
</dbReference>
<reference evidence="9" key="1">
    <citation type="submission" date="2022-01" db="EMBL/GenBank/DDBJ databases">
        <authorList>
            <person name="King R."/>
        </authorList>
    </citation>
    <scope>NUCLEOTIDE SEQUENCE</scope>
</reference>
<evidence type="ECO:0000256" key="8">
    <source>
        <dbReference type="ARBA" id="ARBA00035425"/>
    </source>
</evidence>
<dbReference type="Pfam" id="PF18699">
    <property type="entry name" value="MRPL52"/>
    <property type="match status" value="1"/>
</dbReference>
<keyword evidence="5" id="KW-0496">Mitochondrion</keyword>
<dbReference type="GO" id="GO:0005762">
    <property type="term" value="C:mitochondrial large ribosomal subunit"/>
    <property type="evidence" value="ECO:0007669"/>
    <property type="project" value="InterPro"/>
</dbReference>
<evidence type="ECO:0000313" key="9">
    <source>
        <dbReference type="EMBL" id="CAG9857342.1"/>
    </source>
</evidence>
<name>A0A9N9TLZ3_PHYSR</name>
<dbReference type="Proteomes" id="UP001153712">
    <property type="component" value="Chromosome 13"/>
</dbReference>
<evidence type="ECO:0000256" key="2">
    <source>
        <dbReference type="ARBA" id="ARBA00007232"/>
    </source>
</evidence>
<dbReference type="PANTHER" id="PTHR34090:SF1">
    <property type="entry name" value="LARGE RIBOSOMAL SUBUNIT PROTEIN ML52"/>
    <property type="match status" value="1"/>
</dbReference>
<gene>
    <name evidence="9" type="ORF">PHYEVI_LOCUS3747</name>
</gene>
<keyword evidence="6" id="KW-0687">Ribonucleoprotein</keyword>
<organism evidence="9 10">
    <name type="scientific">Phyllotreta striolata</name>
    <name type="common">Striped flea beetle</name>
    <name type="synonym">Crioceris striolata</name>
    <dbReference type="NCBI Taxonomy" id="444603"/>
    <lineage>
        <taxon>Eukaryota</taxon>
        <taxon>Metazoa</taxon>
        <taxon>Ecdysozoa</taxon>
        <taxon>Arthropoda</taxon>
        <taxon>Hexapoda</taxon>
        <taxon>Insecta</taxon>
        <taxon>Pterygota</taxon>
        <taxon>Neoptera</taxon>
        <taxon>Endopterygota</taxon>
        <taxon>Coleoptera</taxon>
        <taxon>Polyphaga</taxon>
        <taxon>Cucujiformia</taxon>
        <taxon>Chrysomeloidea</taxon>
        <taxon>Chrysomelidae</taxon>
        <taxon>Galerucinae</taxon>
        <taxon>Alticini</taxon>
        <taxon>Phyllotreta</taxon>
    </lineage>
</organism>
<dbReference type="InterPro" id="IPR034596">
    <property type="entry name" value="Ribosomal_mL52"/>
</dbReference>
<evidence type="ECO:0000256" key="3">
    <source>
        <dbReference type="ARBA" id="ARBA00022946"/>
    </source>
</evidence>
<keyword evidence="4" id="KW-0689">Ribosomal protein</keyword>
<evidence type="ECO:0000256" key="6">
    <source>
        <dbReference type="ARBA" id="ARBA00023274"/>
    </source>
</evidence>
<accession>A0A9N9TLZ3</accession>
<dbReference type="EMBL" id="OU900106">
    <property type="protein sequence ID" value="CAG9857342.1"/>
    <property type="molecule type" value="Genomic_DNA"/>
</dbReference>